<dbReference type="Gene3D" id="3.30.1490.70">
    <property type="match status" value="1"/>
</dbReference>
<dbReference type="NCBIfam" id="TIGR01209">
    <property type="entry name" value="RNA ligase"/>
    <property type="match status" value="1"/>
</dbReference>
<feature type="domain" description="RNA ligase" evidence="1">
    <location>
        <begin position="102"/>
        <end position="256"/>
    </location>
</feature>
<dbReference type="Pfam" id="PF18330">
    <property type="entry name" value="Lig_C"/>
    <property type="match status" value="1"/>
</dbReference>
<organism evidence="3 4">
    <name type="scientific">Halogranum salarium B-1</name>
    <dbReference type="NCBI Taxonomy" id="1210908"/>
    <lineage>
        <taxon>Archaea</taxon>
        <taxon>Methanobacteriati</taxon>
        <taxon>Methanobacteriota</taxon>
        <taxon>Stenosarchaea group</taxon>
        <taxon>Halobacteria</taxon>
        <taxon>Halobacteriales</taxon>
        <taxon>Haloferacaceae</taxon>
    </lineage>
</organism>
<dbReference type="GO" id="GO:0016874">
    <property type="term" value="F:ligase activity"/>
    <property type="evidence" value="ECO:0007669"/>
    <property type="project" value="UniProtKB-KW"/>
</dbReference>
<dbReference type="AlphaFoldDB" id="J2ZCR0"/>
<evidence type="ECO:0000259" key="2">
    <source>
        <dbReference type="Pfam" id="PF18330"/>
    </source>
</evidence>
<accession>J2ZCR0</accession>
<dbReference type="InterPro" id="IPR041596">
    <property type="entry name" value="Lig_Pab1020_C"/>
</dbReference>
<dbReference type="eggNOG" id="arCOG04218">
    <property type="taxonomic scope" value="Archaea"/>
</dbReference>
<dbReference type="EMBL" id="ALJD01000008">
    <property type="protein sequence ID" value="EJN58460.1"/>
    <property type="molecule type" value="Genomic_DNA"/>
</dbReference>
<feature type="domain" description="RNA ligase Pab1020 C-terminal" evidence="2">
    <location>
        <begin position="268"/>
        <end position="391"/>
    </location>
</feature>
<protein>
    <submittedName>
        <fullName evidence="3">ATP dependent DNA ligase</fullName>
    </submittedName>
</protein>
<dbReference type="Proteomes" id="UP000007813">
    <property type="component" value="Unassembled WGS sequence"/>
</dbReference>
<dbReference type="Pfam" id="PF09414">
    <property type="entry name" value="RNA_ligase"/>
    <property type="match status" value="1"/>
</dbReference>
<evidence type="ECO:0000313" key="4">
    <source>
        <dbReference type="Proteomes" id="UP000007813"/>
    </source>
</evidence>
<dbReference type="CDD" id="cd07894">
    <property type="entry name" value="Adenylation_RNA_ligase"/>
    <property type="match status" value="1"/>
</dbReference>
<dbReference type="Gene3D" id="3.30.470.30">
    <property type="entry name" value="DNA ligase/mRNA capping enzyme"/>
    <property type="match status" value="1"/>
</dbReference>
<reference evidence="3 4" key="1">
    <citation type="journal article" date="2012" name="J. Bacteriol.">
        <title>Draft Genome Sequence of the Extremely Halophilic Archaeon Halogranum salarium B-1T.</title>
        <authorList>
            <person name="Kim K.K."/>
            <person name="Lee K.C."/>
            <person name="Lee J.S."/>
        </authorList>
    </citation>
    <scope>NUCLEOTIDE SEQUENCE [LARGE SCALE GENOMIC DNA]</scope>
    <source>
        <strain evidence="3 4">B-1</strain>
    </source>
</reference>
<sequence>MTTLRENHAAATFERTLNSIAMLSRTMENHELLGVAPAAADDVLEHFERATYGNRTYLHLTDTRHGIERGTVLFGETVVRGFPKISRTLVLDPGISQFFDGPFVVEEKLNGYNVRIARLDGEVLAFTRSGYVCPFTTHTVSERLDLDPFFDDHPESMLCGEMIGPESPYTDYDYPAVDSLDVSIFDVRHRRTGNPLLVDRRRRLCDAYGFPQATSFGVFDPQTAVPELRRIVEELGAEDREGVVMKSLDGRRQLKYTTSAANQGSLAYAFAVPFDYGPDFLFPRIMREAFQSVEFGESDAAARDRARSLGEAILLPAIGAIREVREEGATGEEHTVRGSPDAIDALFAHLDRMKLRTTIRRDETVDGERVVTFLKHSAATTDSVKSYLAGQTFDA</sequence>
<dbReference type="InterPro" id="IPR001072">
    <property type="entry name" value="RNA_ligase_Pab1020"/>
</dbReference>
<name>J2ZCR0_9EURY</name>
<evidence type="ECO:0000259" key="1">
    <source>
        <dbReference type="Pfam" id="PF09414"/>
    </source>
</evidence>
<evidence type="ECO:0000313" key="3">
    <source>
        <dbReference type="EMBL" id="EJN58460.1"/>
    </source>
</evidence>
<dbReference type="Gene3D" id="3.30.70.2160">
    <property type="match status" value="1"/>
</dbReference>
<keyword evidence="3" id="KW-0436">Ligase</keyword>
<gene>
    <name evidence="3" type="ORF">HSB1_29380</name>
</gene>
<dbReference type="InterPro" id="IPR021122">
    <property type="entry name" value="RNA_ligase_dom_REL/Rnl2"/>
</dbReference>
<dbReference type="PATRIC" id="fig|1210908.3.peg.2816"/>
<comment type="caution">
    <text evidence="3">The sequence shown here is derived from an EMBL/GenBank/DDBJ whole genome shotgun (WGS) entry which is preliminary data.</text>
</comment>
<dbReference type="PRINTS" id="PR01048">
    <property type="entry name" value="Y414FAMILY"/>
</dbReference>
<dbReference type="SUPFAM" id="SSF56091">
    <property type="entry name" value="DNA ligase/mRNA capping enzyme, catalytic domain"/>
    <property type="match status" value="1"/>
</dbReference>
<proteinExistence type="predicted"/>